<feature type="transmembrane region" description="Helical" evidence="1">
    <location>
        <begin position="64"/>
        <end position="83"/>
    </location>
</feature>
<feature type="transmembrane region" description="Helical" evidence="1">
    <location>
        <begin position="12"/>
        <end position="32"/>
    </location>
</feature>
<reference evidence="2" key="1">
    <citation type="journal article" date="2014" name="Int. J. Syst. Evol. Microbiol.">
        <title>Complete genome sequence of Corynebacterium casei LMG S-19264T (=DSM 44701T), isolated from a smear-ripened cheese.</title>
        <authorList>
            <consortium name="US DOE Joint Genome Institute (JGI-PGF)"/>
            <person name="Walter F."/>
            <person name="Albersmeier A."/>
            <person name="Kalinowski J."/>
            <person name="Ruckert C."/>
        </authorList>
    </citation>
    <scope>NUCLEOTIDE SEQUENCE</scope>
    <source>
        <strain evidence="2">KCTC 42651</strain>
    </source>
</reference>
<dbReference type="EMBL" id="BMZS01000016">
    <property type="protein sequence ID" value="GHD63293.1"/>
    <property type="molecule type" value="Genomic_DNA"/>
</dbReference>
<organism evidence="2 3">
    <name type="scientific">Thalassobaculum fulvum</name>
    <dbReference type="NCBI Taxonomy" id="1633335"/>
    <lineage>
        <taxon>Bacteria</taxon>
        <taxon>Pseudomonadati</taxon>
        <taxon>Pseudomonadota</taxon>
        <taxon>Alphaproteobacteria</taxon>
        <taxon>Rhodospirillales</taxon>
        <taxon>Thalassobaculaceae</taxon>
        <taxon>Thalassobaculum</taxon>
    </lineage>
</organism>
<evidence type="ECO:0000313" key="2">
    <source>
        <dbReference type="EMBL" id="GHD63293.1"/>
    </source>
</evidence>
<keyword evidence="1" id="KW-0812">Transmembrane</keyword>
<accession>A0A918XY81</accession>
<proteinExistence type="predicted"/>
<gene>
    <name evidence="2" type="ORF">GCM10017083_53330</name>
</gene>
<dbReference type="PANTHER" id="PTHR35813">
    <property type="entry name" value="INNER MEMBRANE PROTEIN YBAN"/>
    <property type="match status" value="1"/>
</dbReference>
<evidence type="ECO:0000256" key="1">
    <source>
        <dbReference type="SAM" id="Phobius"/>
    </source>
</evidence>
<dbReference type="Pfam" id="PF04304">
    <property type="entry name" value="DUF454"/>
    <property type="match status" value="1"/>
</dbReference>
<dbReference type="PANTHER" id="PTHR35813:SF1">
    <property type="entry name" value="INNER MEMBRANE PROTEIN YBAN"/>
    <property type="match status" value="1"/>
</dbReference>
<feature type="transmembrane region" description="Helical" evidence="1">
    <location>
        <begin position="89"/>
        <end position="108"/>
    </location>
</feature>
<dbReference type="Proteomes" id="UP000630353">
    <property type="component" value="Unassembled WGS sequence"/>
</dbReference>
<keyword evidence="1" id="KW-1133">Transmembrane helix</keyword>
<keyword evidence="3" id="KW-1185">Reference proteome</keyword>
<dbReference type="RefSeq" id="WP_229837530.1">
    <property type="nucleotide sequence ID" value="NZ_BMZS01000016.1"/>
</dbReference>
<evidence type="ECO:0000313" key="3">
    <source>
        <dbReference type="Proteomes" id="UP000630353"/>
    </source>
</evidence>
<keyword evidence="1" id="KW-0472">Membrane</keyword>
<sequence>MLGFVCTGLGIAGIVLPGLPGTVFLLVAVWAFSRSSERFHLWLYEHPRFGRTVRDWHAHRVIPVRAKIAAVLAMSATVAALVLVHGNDWRWPAVTAGLLAVVAAWIVTRPSRAADLASPGA</sequence>
<dbReference type="PIRSF" id="PIRSF016789">
    <property type="entry name" value="DUF454"/>
    <property type="match status" value="1"/>
</dbReference>
<dbReference type="AlphaFoldDB" id="A0A918XY81"/>
<comment type="caution">
    <text evidence="2">The sequence shown here is derived from an EMBL/GenBank/DDBJ whole genome shotgun (WGS) entry which is preliminary data.</text>
</comment>
<dbReference type="InterPro" id="IPR007401">
    <property type="entry name" value="DUF454"/>
</dbReference>
<dbReference type="GO" id="GO:0005886">
    <property type="term" value="C:plasma membrane"/>
    <property type="evidence" value="ECO:0007669"/>
    <property type="project" value="TreeGrafter"/>
</dbReference>
<name>A0A918XY81_9PROT</name>
<reference evidence="2" key="2">
    <citation type="submission" date="2020-09" db="EMBL/GenBank/DDBJ databases">
        <authorList>
            <person name="Sun Q."/>
            <person name="Kim S."/>
        </authorList>
    </citation>
    <scope>NUCLEOTIDE SEQUENCE</scope>
    <source>
        <strain evidence="2">KCTC 42651</strain>
    </source>
</reference>
<protein>
    <submittedName>
        <fullName evidence="2">Inner membrane protein</fullName>
    </submittedName>
</protein>